<dbReference type="SMART" id="SM00184">
    <property type="entry name" value="RING"/>
    <property type="match status" value="1"/>
</dbReference>
<evidence type="ECO:0000313" key="8">
    <source>
        <dbReference type="Proteomes" id="UP001345219"/>
    </source>
</evidence>
<comment type="caution">
    <text evidence="7">The sequence shown here is derived from an EMBL/GenBank/DDBJ whole genome shotgun (WGS) entry which is preliminary data.</text>
</comment>
<keyword evidence="5" id="KW-0812">Transmembrane</keyword>
<proteinExistence type="predicted"/>
<evidence type="ECO:0000256" key="1">
    <source>
        <dbReference type="ARBA" id="ARBA00022723"/>
    </source>
</evidence>
<dbReference type="GO" id="GO:0008270">
    <property type="term" value="F:zinc ion binding"/>
    <property type="evidence" value="ECO:0007669"/>
    <property type="project" value="UniProtKB-KW"/>
</dbReference>
<sequence>MSRLVRFLGAGDPSVSATGAHLSGTSPTDSDLVLILAALLCALICVLGLFAVARCAIYRRGLPSNPQDPKANRGLKKKVLQSLPKLTLSHDSASGFPDCAICLAVFAAGDEIRVLLPCGHAFHLGCVDIWLRSHSSCPSCRQILSAPAVAKPCKKCDISSVAASSSVAEGVEEARLKHREDIDNMFLP</sequence>
<dbReference type="SUPFAM" id="SSF57850">
    <property type="entry name" value="RING/U-box"/>
    <property type="match status" value="1"/>
</dbReference>
<dbReference type="Pfam" id="PF13639">
    <property type="entry name" value="zf-RING_2"/>
    <property type="match status" value="1"/>
</dbReference>
<keyword evidence="3" id="KW-0862">Zinc</keyword>
<dbReference type="PANTHER" id="PTHR45798:SF97">
    <property type="entry name" value="ALCOHOL-SENSITIVE RING FINGER PROTEIN 1"/>
    <property type="match status" value="1"/>
</dbReference>
<evidence type="ECO:0000256" key="4">
    <source>
        <dbReference type="PROSITE-ProRule" id="PRU00175"/>
    </source>
</evidence>
<dbReference type="PROSITE" id="PS50089">
    <property type="entry name" value="ZF_RING_2"/>
    <property type="match status" value="1"/>
</dbReference>
<gene>
    <name evidence="7" type="ORF">SAY87_010738</name>
</gene>
<dbReference type="InterPro" id="IPR052788">
    <property type="entry name" value="RING-type_E3_ligase_ATL"/>
</dbReference>
<keyword evidence="8" id="KW-1185">Reference proteome</keyword>
<evidence type="ECO:0000256" key="3">
    <source>
        <dbReference type="ARBA" id="ARBA00022833"/>
    </source>
</evidence>
<keyword evidence="5" id="KW-1133">Transmembrane helix</keyword>
<name>A0AAN7JB26_9MYRT</name>
<feature type="transmembrane region" description="Helical" evidence="5">
    <location>
        <begin position="32"/>
        <end position="53"/>
    </location>
</feature>
<dbReference type="PANTHER" id="PTHR45798">
    <property type="entry name" value="RING-H2 FINGER PROTEIN ATL61-RELATED-RELATED"/>
    <property type="match status" value="1"/>
</dbReference>
<dbReference type="Gene3D" id="3.30.40.10">
    <property type="entry name" value="Zinc/RING finger domain, C3HC4 (zinc finger)"/>
    <property type="match status" value="1"/>
</dbReference>
<organism evidence="7 8">
    <name type="scientific">Trapa incisa</name>
    <dbReference type="NCBI Taxonomy" id="236973"/>
    <lineage>
        <taxon>Eukaryota</taxon>
        <taxon>Viridiplantae</taxon>
        <taxon>Streptophyta</taxon>
        <taxon>Embryophyta</taxon>
        <taxon>Tracheophyta</taxon>
        <taxon>Spermatophyta</taxon>
        <taxon>Magnoliopsida</taxon>
        <taxon>eudicotyledons</taxon>
        <taxon>Gunneridae</taxon>
        <taxon>Pentapetalae</taxon>
        <taxon>rosids</taxon>
        <taxon>malvids</taxon>
        <taxon>Myrtales</taxon>
        <taxon>Lythraceae</taxon>
        <taxon>Trapa</taxon>
    </lineage>
</organism>
<keyword evidence="5" id="KW-0472">Membrane</keyword>
<dbReference type="InterPro" id="IPR013083">
    <property type="entry name" value="Znf_RING/FYVE/PHD"/>
</dbReference>
<keyword evidence="1" id="KW-0479">Metal-binding</keyword>
<evidence type="ECO:0000256" key="2">
    <source>
        <dbReference type="ARBA" id="ARBA00022771"/>
    </source>
</evidence>
<evidence type="ECO:0000313" key="7">
    <source>
        <dbReference type="EMBL" id="KAK4744426.1"/>
    </source>
</evidence>
<dbReference type="CDD" id="cd16461">
    <property type="entry name" value="RING-H2_EL5-like"/>
    <property type="match status" value="1"/>
</dbReference>
<keyword evidence="2 4" id="KW-0863">Zinc-finger</keyword>
<accession>A0AAN7JB26</accession>
<evidence type="ECO:0000259" key="6">
    <source>
        <dbReference type="PROSITE" id="PS50089"/>
    </source>
</evidence>
<evidence type="ECO:0000256" key="5">
    <source>
        <dbReference type="SAM" id="Phobius"/>
    </source>
</evidence>
<protein>
    <recommendedName>
        <fullName evidence="6">RING-type domain-containing protein</fullName>
    </recommendedName>
</protein>
<dbReference type="AlphaFoldDB" id="A0AAN7JB26"/>
<dbReference type="InterPro" id="IPR001841">
    <property type="entry name" value="Znf_RING"/>
</dbReference>
<dbReference type="EMBL" id="JAXIOK010000022">
    <property type="protein sequence ID" value="KAK4744426.1"/>
    <property type="molecule type" value="Genomic_DNA"/>
</dbReference>
<reference evidence="7 8" key="1">
    <citation type="journal article" date="2023" name="Hortic Res">
        <title>Pangenome of water caltrop reveals structural variations and asymmetric subgenome divergence after allopolyploidization.</title>
        <authorList>
            <person name="Zhang X."/>
            <person name="Chen Y."/>
            <person name="Wang L."/>
            <person name="Yuan Y."/>
            <person name="Fang M."/>
            <person name="Shi L."/>
            <person name="Lu R."/>
            <person name="Comes H.P."/>
            <person name="Ma Y."/>
            <person name="Chen Y."/>
            <person name="Huang G."/>
            <person name="Zhou Y."/>
            <person name="Zheng Z."/>
            <person name="Qiu Y."/>
        </authorList>
    </citation>
    <scope>NUCLEOTIDE SEQUENCE [LARGE SCALE GENOMIC DNA]</scope>
    <source>
        <tissue evidence="7">Roots</tissue>
    </source>
</reference>
<feature type="domain" description="RING-type" evidence="6">
    <location>
        <begin position="99"/>
        <end position="141"/>
    </location>
</feature>
<dbReference type="Proteomes" id="UP001345219">
    <property type="component" value="Chromosome 9"/>
</dbReference>